<dbReference type="AlphaFoldDB" id="F7ZD14"/>
<evidence type="ECO:0000313" key="6">
    <source>
        <dbReference type="Proteomes" id="UP000001353"/>
    </source>
</evidence>
<dbReference type="GO" id="GO:0005829">
    <property type="term" value="C:cytosol"/>
    <property type="evidence" value="ECO:0007669"/>
    <property type="project" value="TreeGrafter"/>
</dbReference>
<dbReference type="PANTHER" id="PTHR43085">
    <property type="entry name" value="HEXOKINASE FAMILY MEMBER"/>
    <property type="match status" value="1"/>
</dbReference>
<gene>
    <name evidence="5" type="ordered locus">RLO149_c038710</name>
</gene>
<dbReference type="PROSITE" id="PS00584">
    <property type="entry name" value="PFKB_KINASES_2"/>
    <property type="match status" value="1"/>
</dbReference>
<proteinExistence type="inferred from homology"/>
<dbReference type="HOGENOM" id="CLU_027634_8_0_5"/>
<dbReference type="GO" id="GO:0019698">
    <property type="term" value="P:D-galacturonate catabolic process"/>
    <property type="evidence" value="ECO:0007669"/>
    <property type="project" value="TreeGrafter"/>
</dbReference>
<dbReference type="eggNOG" id="COG0524">
    <property type="taxonomic scope" value="Bacteria"/>
</dbReference>
<dbReference type="PANTHER" id="PTHR43085:SF15">
    <property type="entry name" value="2-DEHYDRO-3-DEOXYGLUCONOKINASE"/>
    <property type="match status" value="1"/>
</dbReference>
<feature type="domain" description="Carbohydrate kinase PfkB" evidence="4">
    <location>
        <begin position="1"/>
        <end position="288"/>
    </location>
</feature>
<protein>
    <submittedName>
        <fullName evidence="5">2-dehydro-3-deoxygluconokinase</fullName>
    </submittedName>
</protein>
<evidence type="ECO:0000259" key="4">
    <source>
        <dbReference type="Pfam" id="PF00294"/>
    </source>
</evidence>
<dbReference type="RefSeq" id="WP_013963657.1">
    <property type="nucleotide sequence ID" value="NC_015730.1"/>
</dbReference>
<dbReference type="KEGG" id="rli:RLO149_c038710"/>
<dbReference type="InterPro" id="IPR011611">
    <property type="entry name" value="PfkB_dom"/>
</dbReference>
<dbReference type="EMBL" id="CP002623">
    <property type="protein sequence ID" value="AEI95775.1"/>
    <property type="molecule type" value="Genomic_DNA"/>
</dbReference>
<dbReference type="InterPro" id="IPR029056">
    <property type="entry name" value="Ribokinase-like"/>
</dbReference>
<dbReference type="SUPFAM" id="SSF53613">
    <property type="entry name" value="Ribokinase-like"/>
    <property type="match status" value="1"/>
</dbReference>
<organism evidence="5 6">
    <name type="scientific">Roseobacter litoralis (strain ATCC 49566 / DSM 6996 / JCM 21268 / NBRC 15278 / OCh 149)</name>
    <dbReference type="NCBI Taxonomy" id="391595"/>
    <lineage>
        <taxon>Bacteria</taxon>
        <taxon>Pseudomonadati</taxon>
        <taxon>Pseudomonadota</taxon>
        <taxon>Alphaproteobacteria</taxon>
        <taxon>Rhodobacterales</taxon>
        <taxon>Roseobacteraceae</taxon>
        <taxon>Roseobacter</taxon>
    </lineage>
</organism>
<comment type="similarity">
    <text evidence="1">Belongs to the carbohydrate kinase PfkB family.</text>
</comment>
<evidence type="ECO:0000256" key="3">
    <source>
        <dbReference type="ARBA" id="ARBA00022777"/>
    </source>
</evidence>
<sequence>MTRIACVGEAMIELSILGQTSQVGVAGDTLNTAIYLKRNAPQFSVDYVTCLGDDPFSDQIEDFIAAQDIGTGAVTRLTGKSPGLYAITTTDDGERSFTYWRSAAAARDLFKTDAGYNFEILEAYDLVYLSGISVAILPDAARSALVEWLGRTPIKLAYDSNYRPRLWEDKPTAQRVTSALWERADICLPSIDDEMLLFDEDAAAVEARFARYRGTGALKRGEEGPISLGDAVSQSYGAAPHVVDTTAAGDSFNGAYLAAILAGQTQAQALRAGHDCAAQVVQYRGAIMPKAAP</sequence>
<keyword evidence="3" id="KW-0418">Kinase</keyword>
<dbReference type="OrthoDB" id="9776822at2"/>
<dbReference type="STRING" id="391595.RLO149_c038710"/>
<dbReference type="InterPro" id="IPR002173">
    <property type="entry name" value="Carboh/pur_kinase_PfkB_CS"/>
</dbReference>
<reference evidence="5 6" key="1">
    <citation type="journal article" date="2011" name="BMC Genomics">
        <title>Comparative genome analysis and genome-guided physiological analysis of Roseobacter litoralis.</title>
        <authorList>
            <person name="Kalhoefer D."/>
            <person name="Thole S."/>
            <person name="Voget S."/>
            <person name="Lehmann R."/>
            <person name="Liesegang H."/>
            <person name="Wollher A."/>
            <person name="Daniel R."/>
            <person name="Simon M."/>
            <person name="Brinkhoff T."/>
        </authorList>
    </citation>
    <scope>NUCLEOTIDE SEQUENCE [LARGE SCALE GENOMIC DNA]</scope>
    <source>
        <strain evidence="6">ATCC 49566 / DSM 6996 / JCM 21268 / NBRC 15278 / OCh 149</strain>
    </source>
</reference>
<evidence type="ECO:0000313" key="5">
    <source>
        <dbReference type="EMBL" id="AEI95775.1"/>
    </source>
</evidence>
<dbReference type="GO" id="GO:0008673">
    <property type="term" value="F:2-dehydro-3-deoxygluconokinase activity"/>
    <property type="evidence" value="ECO:0007669"/>
    <property type="project" value="TreeGrafter"/>
</dbReference>
<accession>F7ZD14</accession>
<evidence type="ECO:0000256" key="1">
    <source>
        <dbReference type="ARBA" id="ARBA00010688"/>
    </source>
</evidence>
<name>F7ZD14_ROSLO</name>
<dbReference type="CDD" id="cd01166">
    <property type="entry name" value="KdgK"/>
    <property type="match status" value="1"/>
</dbReference>
<dbReference type="Proteomes" id="UP000001353">
    <property type="component" value="Chromosome"/>
</dbReference>
<keyword evidence="2" id="KW-0808">Transferase</keyword>
<keyword evidence="6" id="KW-1185">Reference proteome</keyword>
<dbReference type="Pfam" id="PF00294">
    <property type="entry name" value="PfkB"/>
    <property type="match status" value="1"/>
</dbReference>
<dbReference type="GO" id="GO:0042840">
    <property type="term" value="P:D-glucuronate catabolic process"/>
    <property type="evidence" value="ECO:0007669"/>
    <property type="project" value="TreeGrafter"/>
</dbReference>
<dbReference type="GO" id="GO:0006974">
    <property type="term" value="P:DNA damage response"/>
    <property type="evidence" value="ECO:0007669"/>
    <property type="project" value="TreeGrafter"/>
</dbReference>
<dbReference type="Gene3D" id="3.40.1190.20">
    <property type="match status" value="1"/>
</dbReference>
<dbReference type="InterPro" id="IPR050306">
    <property type="entry name" value="PfkB_Carbo_kinase"/>
</dbReference>
<evidence type="ECO:0000256" key="2">
    <source>
        <dbReference type="ARBA" id="ARBA00022679"/>
    </source>
</evidence>